<evidence type="ECO:0008006" key="2">
    <source>
        <dbReference type="Google" id="ProtNLM"/>
    </source>
</evidence>
<dbReference type="GO" id="GO:0003676">
    <property type="term" value="F:nucleic acid binding"/>
    <property type="evidence" value="ECO:0007669"/>
    <property type="project" value="InterPro"/>
</dbReference>
<reference evidence="1" key="1">
    <citation type="submission" date="2013-12" db="EMBL/GenBank/DDBJ databases">
        <title>The Genome Sequence of Aphanomyces astaci APO3.</title>
        <authorList>
            <consortium name="The Broad Institute Genomics Platform"/>
            <person name="Russ C."/>
            <person name="Tyler B."/>
            <person name="van West P."/>
            <person name="Dieguez-Uribeondo J."/>
            <person name="Young S.K."/>
            <person name="Zeng Q."/>
            <person name="Gargeya S."/>
            <person name="Fitzgerald M."/>
            <person name="Abouelleil A."/>
            <person name="Alvarado L."/>
            <person name="Chapman S.B."/>
            <person name="Gainer-Dewar J."/>
            <person name="Goldberg J."/>
            <person name="Griggs A."/>
            <person name="Gujja S."/>
            <person name="Hansen M."/>
            <person name="Howarth C."/>
            <person name="Imamovic A."/>
            <person name="Ireland A."/>
            <person name="Larimer J."/>
            <person name="McCowan C."/>
            <person name="Murphy C."/>
            <person name="Pearson M."/>
            <person name="Poon T.W."/>
            <person name="Priest M."/>
            <person name="Roberts A."/>
            <person name="Saif S."/>
            <person name="Shea T."/>
            <person name="Sykes S."/>
            <person name="Wortman J."/>
            <person name="Nusbaum C."/>
            <person name="Birren B."/>
        </authorList>
    </citation>
    <scope>NUCLEOTIDE SEQUENCE [LARGE SCALE GENOMIC DNA]</scope>
    <source>
        <strain evidence="1">APO3</strain>
    </source>
</reference>
<dbReference type="GeneID" id="20819698"/>
<dbReference type="RefSeq" id="XP_009844892.1">
    <property type="nucleotide sequence ID" value="XM_009846590.1"/>
</dbReference>
<dbReference type="InterPro" id="IPR036397">
    <property type="entry name" value="RNaseH_sf"/>
</dbReference>
<evidence type="ECO:0000313" key="1">
    <source>
        <dbReference type="EMBL" id="ETV65653.1"/>
    </source>
</evidence>
<dbReference type="PANTHER" id="PTHR35871:SF1">
    <property type="entry name" value="CXC1-LIKE CYSTEINE CLUSTER ASSOCIATED WITH KDZ TRANSPOSASES DOMAIN-CONTAINING PROTEIN"/>
    <property type="match status" value="1"/>
</dbReference>
<dbReference type="EMBL" id="KI913228">
    <property type="protein sequence ID" value="ETV65653.1"/>
    <property type="molecule type" value="Genomic_DNA"/>
</dbReference>
<dbReference type="VEuPathDB" id="FungiDB:H257_17702"/>
<organism evidence="1">
    <name type="scientific">Aphanomyces astaci</name>
    <name type="common">Crayfish plague agent</name>
    <dbReference type="NCBI Taxonomy" id="112090"/>
    <lineage>
        <taxon>Eukaryota</taxon>
        <taxon>Sar</taxon>
        <taxon>Stramenopiles</taxon>
        <taxon>Oomycota</taxon>
        <taxon>Saprolegniomycetes</taxon>
        <taxon>Saprolegniales</taxon>
        <taxon>Verrucalvaceae</taxon>
        <taxon>Aphanomyces</taxon>
    </lineage>
</organism>
<name>W4FFZ5_APHAT</name>
<protein>
    <recommendedName>
        <fullName evidence="2">Tc1-like transposase DDE domain-containing protein</fullName>
    </recommendedName>
</protein>
<gene>
    <name evidence="1" type="ORF">H257_17702</name>
</gene>
<dbReference type="AlphaFoldDB" id="W4FFZ5"/>
<dbReference type="OrthoDB" id="61851at2759"/>
<sequence length="321" mass="35966">MARRWMVHAGERMASFSGEAMDILESPNDVSQEQVVWVTHDESTFYANDDGGMVWTNTAHLDLTKRGRGRSFMVSDFLCPCHGRLFMLGESEPLFVTEDLHVGKAQEGYWTSEHVTKQVTQRVLPAVAALHPGCTALFTFDQSTNHAAYAADALRTSSMNLNPGVKQPRLRDGWHGSSQIAQAITCPEDHPDQSLRGLTKGVRSVLIERGAWDNAMLLTCGNVVSMPPFPEELNPMESYWGAAKRHARSNCNYTWIGLVQCVPRSLESVSVVSIRKFFRRCSHLIQAYSYGLDYNMSKYAHKQCKSHRRTPQGVTVAIDLD</sequence>
<proteinExistence type="predicted"/>
<dbReference type="Gene3D" id="3.30.420.10">
    <property type="entry name" value="Ribonuclease H-like superfamily/Ribonuclease H"/>
    <property type="match status" value="1"/>
</dbReference>
<dbReference type="STRING" id="112090.W4FFZ5"/>
<accession>W4FFZ5</accession>
<dbReference type="PANTHER" id="PTHR35871">
    <property type="entry name" value="EXPRESSED PROTEIN"/>
    <property type="match status" value="1"/>
</dbReference>